<comment type="caution">
    <text evidence="9">The sequence shown here is derived from an EMBL/GenBank/DDBJ whole genome shotgun (WGS) entry which is preliminary data.</text>
</comment>
<proteinExistence type="inferred from homology"/>
<reference evidence="9" key="1">
    <citation type="submission" date="2020-04" db="EMBL/GenBank/DDBJ databases">
        <authorList>
            <person name="Zhang T."/>
        </authorList>
    </citation>
    <scope>NUCLEOTIDE SEQUENCE</scope>
    <source>
        <strain evidence="9">HKST-UBA14</strain>
    </source>
</reference>
<comment type="subunit">
    <text evidence="6">Part of the 30S ribosomal subunit. Contacts proteins S9 and S11.</text>
</comment>
<dbReference type="PIRSF" id="PIRSF002122">
    <property type="entry name" value="RPS7p_RPS7a_RPS5e_RPS7o"/>
    <property type="match status" value="1"/>
</dbReference>
<keyword evidence="6" id="KW-0820">tRNA-binding</keyword>
<feature type="domain" description="Small ribosomal subunit protein uS7" evidence="8">
    <location>
        <begin position="2"/>
        <end position="149"/>
    </location>
</feature>
<gene>
    <name evidence="6 9" type="primary">rpsG</name>
    <name evidence="9" type="ORF">KC909_01750</name>
</gene>
<evidence type="ECO:0000256" key="4">
    <source>
        <dbReference type="ARBA" id="ARBA00022980"/>
    </source>
</evidence>
<keyword evidence="3 6" id="KW-0694">RNA-binding</keyword>
<evidence type="ECO:0000256" key="1">
    <source>
        <dbReference type="ARBA" id="ARBA00007151"/>
    </source>
</evidence>
<dbReference type="AlphaFoldDB" id="A0A955L4T4"/>
<reference evidence="9" key="2">
    <citation type="journal article" date="2021" name="Microbiome">
        <title>Successional dynamics and alternative stable states in a saline activated sludge microbial community over 9 years.</title>
        <authorList>
            <person name="Wang Y."/>
            <person name="Ye J."/>
            <person name="Ju F."/>
            <person name="Liu L."/>
            <person name="Boyd J.A."/>
            <person name="Deng Y."/>
            <person name="Parks D.H."/>
            <person name="Jiang X."/>
            <person name="Yin X."/>
            <person name="Woodcroft B.J."/>
            <person name="Tyson G.W."/>
            <person name="Hugenholtz P."/>
            <person name="Polz M.F."/>
            <person name="Zhang T."/>
        </authorList>
    </citation>
    <scope>NUCLEOTIDE SEQUENCE</scope>
    <source>
        <strain evidence="9">HKST-UBA14</strain>
    </source>
</reference>
<evidence type="ECO:0000313" key="9">
    <source>
        <dbReference type="EMBL" id="MCA9383065.1"/>
    </source>
</evidence>
<dbReference type="GO" id="GO:0000049">
    <property type="term" value="F:tRNA binding"/>
    <property type="evidence" value="ECO:0007669"/>
    <property type="project" value="UniProtKB-UniRule"/>
</dbReference>
<name>A0A955L4T4_9BACT</name>
<organism evidence="9 10">
    <name type="scientific">Candidatus Dojkabacteria bacterium</name>
    <dbReference type="NCBI Taxonomy" id="2099670"/>
    <lineage>
        <taxon>Bacteria</taxon>
        <taxon>Candidatus Dojkabacteria</taxon>
    </lineage>
</organism>
<evidence type="ECO:0000259" key="8">
    <source>
        <dbReference type="Pfam" id="PF00177"/>
    </source>
</evidence>
<protein>
    <recommendedName>
        <fullName evidence="6">Small ribosomal subunit protein uS7</fullName>
    </recommendedName>
</protein>
<dbReference type="CDD" id="cd14869">
    <property type="entry name" value="uS7_Bacteria"/>
    <property type="match status" value="1"/>
</dbReference>
<evidence type="ECO:0000313" key="10">
    <source>
        <dbReference type="Proteomes" id="UP000783287"/>
    </source>
</evidence>
<comment type="function">
    <text evidence="6">One of the primary rRNA binding proteins, it binds directly to 16S rRNA where it nucleates assembly of the head domain of the 30S subunit. Is located at the subunit interface close to the decoding center, probably blocks exit of the E-site tRNA.</text>
</comment>
<dbReference type="GO" id="GO:0003735">
    <property type="term" value="F:structural constituent of ribosome"/>
    <property type="evidence" value="ECO:0007669"/>
    <property type="project" value="InterPro"/>
</dbReference>
<keyword evidence="2 6" id="KW-0699">rRNA-binding</keyword>
<dbReference type="InterPro" id="IPR036823">
    <property type="entry name" value="Ribosomal_uS7_dom_sf"/>
</dbReference>
<evidence type="ECO:0000256" key="2">
    <source>
        <dbReference type="ARBA" id="ARBA00022730"/>
    </source>
</evidence>
<dbReference type="InterPro" id="IPR020606">
    <property type="entry name" value="Ribosomal_uS7_CS"/>
</dbReference>
<evidence type="ECO:0000256" key="3">
    <source>
        <dbReference type="ARBA" id="ARBA00022884"/>
    </source>
</evidence>
<dbReference type="HAMAP" id="MF_00480_B">
    <property type="entry name" value="Ribosomal_uS7_B"/>
    <property type="match status" value="1"/>
</dbReference>
<keyword evidence="4 6" id="KW-0689">Ribosomal protein</keyword>
<comment type="similarity">
    <text evidence="1 6 7">Belongs to the universal ribosomal protein uS7 family.</text>
</comment>
<dbReference type="NCBIfam" id="TIGR01029">
    <property type="entry name" value="rpsG_bact"/>
    <property type="match status" value="1"/>
</dbReference>
<evidence type="ECO:0000256" key="5">
    <source>
        <dbReference type="ARBA" id="ARBA00023274"/>
    </source>
</evidence>
<dbReference type="InterPro" id="IPR000235">
    <property type="entry name" value="Ribosomal_uS7"/>
</dbReference>
<evidence type="ECO:0000256" key="7">
    <source>
        <dbReference type="RuleBase" id="RU003619"/>
    </source>
</evidence>
<dbReference type="SUPFAM" id="SSF47973">
    <property type="entry name" value="Ribosomal protein S7"/>
    <property type="match status" value="1"/>
</dbReference>
<dbReference type="PROSITE" id="PS00052">
    <property type="entry name" value="RIBOSOMAL_S7"/>
    <property type="match status" value="1"/>
</dbReference>
<dbReference type="GO" id="GO:0019843">
    <property type="term" value="F:rRNA binding"/>
    <property type="evidence" value="ECO:0007669"/>
    <property type="project" value="UniProtKB-UniRule"/>
</dbReference>
<evidence type="ECO:0000256" key="6">
    <source>
        <dbReference type="HAMAP-Rule" id="MF_00480"/>
    </source>
</evidence>
<dbReference type="InterPro" id="IPR023798">
    <property type="entry name" value="Ribosomal_uS7_dom"/>
</dbReference>
<dbReference type="GO" id="GO:0006412">
    <property type="term" value="P:translation"/>
    <property type="evidence" value="ECO:0007669"/>
    <property type="project" value="UniProtKB-UniRule"/>
</dbReference>
<sequence length="156" mass="17708">MRGKQAKPRELMPDKLYGSKVVTKLINYMMLDGKKNVAEKLVYTAIDKLGEDLKLKPVEALEKALDMVKPKIEVKSRRVGGANYQVPVPVTEERQLTLALRWIVDSVRSSRGSRQTWQVLHGELLAATQKDGAAYKKKEETLRMAEANRAFSHLSW</sequence>
<dbReference type="Pfam" id="PF00177">
    <property type="entry name" value="Ribosomal_S7"/>
    <property type="match status" value="1"/>
</dbReference>
<dbReference type="Proteomes" id="UP000783287">
    <property type="component" value="Unassembled WGS sequence"/>
</dbReference>
<dbReference type="GO" id="GO:0015935">
    <property type="term" value="C:small ribosomal subunit"/>
    <property type="evidence" value="ECO:0007669"/>
    <property type="project" value="InterPro"/>
</dbReference>
<dbReference type="PANTHER" id="PTHR11205">
    <property type="entry name" value="RIBOSOMAL PROTEIN S7"/>
    <property type="match status" value="1"/>
</dbReference>
<dbReference type="Gene3D" id="1.10.455.10">
    <property type="entry name" value="Ribosomal protein S7 domain"/>
    <property type="match status" value="1"/>
</dbReference>
<keyword evidence="5 6" id="KW-0687">Ribonucleoprotein</keyword>
<accession>A0A955L4T4</accession>
<dbReference type="InterPro" id="IPR005717">
    <property type="entry name" value="Ribosomal_uS7_bac/org-type"/>
</dbReference>
<dbReference type="EMBL" id="JAGQLK010000024">
    <property type="protein sequence ID" value="MCA9383065.1"/>
    <property type="molecule type" value="Genomic_DNA"/>
</dbReference>